<organism evidence="1 2">
    <name type="scientific">Rhododendron molle</name>
    <name type="common">Chinese azalea</name>
    <name type="synonym">Azalea mollis</name>
    <dbReference type="NCBI Taxonomy" id="49168"/>
    <lineage>
        <taxon>Eukaryota</taxon>
        <taxon>Viridiplantae</taxon>
        <taxon>Streptophyta</taxon>
        <taxon>Embryophyta</taxon>
        <taxon>Tracheophyta</taxon>
        <taxon>Spermatophyta</taxon>
        <taxon>Magnoliopsida</taxon>
        <taxon>eudicotyledons</taxon>
        <taxon>Gunneridae</taxon>
        <taxon>Pentapetalae</taxon>
        <taxon>asterids</taxon>
        <taxon>Ericales</taxon>
        <taxon>Ericaceae</taxon>
        <taxon>Ericoideae</taxon>
        <taxon>Rhodoreae</taxon>
        <taxon>Rhododendron</taxon>
    </lineage>
</organism>
<sequence>MGGLGLRDLDCLNQALLAKQAWRLISDPESFAAWLRMSSQGRRAGGALVAAAVALVCLSLVLNFEVAQARIRKPSTYIVGGANGWTFGVGRRWPGKKLRFRAGDTLVFNYAAEQHNVLVVNKAGYRSCNAPANATSYWTGNDYVKLVKGHNYFMCGFRGHCRAGMRISVKAAK</sequence>
<name>A0ACC0LV68_RHOML</name>
<protein>
    <submittedName>
        <fullName evidence="1">Uncharacterized protein</fullName>
    </submittedName>
</protein>
<proteinExistence type="predicted"/>
<evidence type="ECO:0000313" key="1">
    <source>
        <dbReference type="EMBL" id="KAI8532176.1"/>
    </source>
</evidence>
<dbReference type="Proteomes" id="UP001062846">
    <property type="component" value="Chromosome 11"/>
</dbReference>
<evidence type="ECO:0000313" key="2">
    <source>
        <dbReference type="Proteomes" id="UP001062846"/>
    </source>
</evidence>
<reference evidence="1" key="1">
    <citation type="submission" date="2022-02" db="EMBL/GenBank/DDBJ databases">
        <title>Plant Genome Project.</title>
        <authorList>
            <person name="Zhang R.-G."/>
        </authorList>
    </citation>
    <scope>NUCLEOTIDE SEQUENCE</scope>
    <source>
        <strain evidence="1">AT1</strain>
    </source>
</reference>
<accession>A0ACC0LV68</accession>
<dbReference type="EMBL" id="CM046398">
    <property type="protein sequence ID" value="KAI8532176.1"/>
    <property type="molecule type" value="Genomic_DNA"/>
</dbReference>
<gene>
    <name evidence="1" type="ORF">RHMOL_Rhmol11G0193200</name>
</gene>
<keyword evidence="2" id="KW-1185">Reference proteome</keyword>
<comment type="caution">
    <text evidence="1">The sequence shown here is derived from an EMBL/GenBank/DDBJ whole genome shotgun (WGS) entry which is preliminary data.</text>
</comment>